<organism evidence="1 2">
    <name type="scientific">Mycena maculata</name>
    <dbReference type="NCBI Taxonomy" id="230809"/>
    <lineage>
        <taxon>Eukaryota</taxon>
        <taxon>Fungi</taxon>
        <taxon>Dikarya</taxon>
        <taxon>Basidiomycota</taxon>
        <taxon>Agaricomycotina</taxon>
        <taxon>Agaricomycetes</taxon>
        <taxon>Agaricomycetidae</taxon>
        <taxon>Agaricales</taxon>
        <taxon>Marasmiineae</taxon>
        <taxon>Mycenaceae</taxon>
        <taxon>Mycena</taxon>
    </lineage>
</organism>
<evidence type="ECO:0000313" key="2">
    <source>
        <dbReference type="Proteomes" id="UP001215280"/>
    </source>
</evidence>
<keyword evidence="2" id="KW-1185">Reference proteome</keyword>
<gene>
    <name evidence="1" type="ORF">DFH07DRAFT_819756</name>
</gene>
<reference evidence="1" key="1">
    <citation type="submission" date="2023-03" db="EMBL/GenBank/DDBJ databases">
        <title>Massive genome expansion in bonnet fungi (Mycena s.s.) driven by repeated elements and novel gene families across ecological guilds.</title>
        <authorList>
            <consortium name="Lawrence Berkeley National Laboratory"/>
            <person name="Harder C.B."/>
            <person name="Miyauchi S."/>
            <person name="Viragh M."/>
            <person name="Kuo A."/>
            <person name="Thoen E."/>
            <person name="Andreopoulos B."/>
            <person name="Lu D."/>
            <person name="Skrede I."/>
            <person name="Drula E."/>
            <person name="Henrissat B."/>
            <person name="Morin E."/>
            <person name="Kohler A."/>
            <person name="Barry K."/>
            <person name="LaButti K."/>
            <person name="Morin E."/>
            <person name="Salamov A."/>
            <person name="Lipzen A."/>
            <person name="Mereny Z."/>
            <person name="Hegedus B."/>
            <person name="Baldrian P."/>
            <person name="Stursova M."/>
            <person name="Weitz H."/>
            <person name="Taylor A."/>
            <person name="Grigoriev I.V."/>
            <person name="Nagy L.G."/>
            <person name="Martin F."/>
            <person name="Kauserud H."/>
        </authorList>
    </citation>
    <scope>NUCLEOTIDE SEQUENCE</scope>
    <source>
        <strain evidence="1">CBHHK188m</strain>
    </source>
</reference>
<dbReference type="Proteomes" id="UP001215280">
    <property type="component" value="Unassembled WGS sequence"/>
</dbReference>
<protein>
    <submittedName>
        <fullName evidence="1">Uncharacterized protein</fullName>
    </submittedName>
</protein>
<dbReference type="AlphaFoldDB" id="A0AAD7J538"/>
<evidence type="ECO:0000313" key="1">
    <source>
        <dbReference type="EMBL" id="KAJ7757277.1"/>
    </source>
</evidence>
<comment type="caution">
    <text evidence="1">The sequence shown here is derived from an EMBL/GenBank/DDBJ whole genome shotgun (WGS) entry which is preliminary data.</text>
</comment>
<proteinExistence type="predicted"/>
<dbReference type="EMBL" id="JARJLG010000059">
    <property type="protein sequence ID" value="KAJ7757277.1"/>
    <property type="molecule type" value="Genomic_DNA"/>
</dbReference>
<accession>A0AAD7J538</accession>
<name>A0AAD7J538_9AGAR</name>
<sequence length="77" mass="8955">MFSLCLHFALETLESIYARVFPLTLYLYLDVDRHLPGKSRYVLAHNMEKLSTSELIFNQYRLAPLLGLRIIEPTIGQ</sequence>